<reference evidence="1" key="1">
    <citation type="submission" date="2014-11" db="EMBL/GenBank/DDBJ databases">
        <authorList>
            <person name="Amaro Gonzalez C."/>
        </authorList>
    </citation>
    <scope>NUCLEOTIDE SEQUENCE</scope>
</reference>
<name>A0A0E9SD68_ANGAN</name>
<dbReference type="AlphaFoldDB" id="A0A0E9SD68"/>
<reference evidence="1" key="2">
    <citation type="journal article" date="2015" name="Fish Shellfish Immunol.">
        <title>Early steps in the European eel (Anguilla anguilla)-Vibrio vulnificus interaction in the gills: Role of the RtxA13 toxin.</title>
        <authorList>
            <person name="Callol A."/>
            <person name="Pajuelo D."/>
            <person name="Ebbesson L."/>
            <person name="Teles M."/>
            <person name="MacKenzie S."/>
            <person name="Amaro C."/>
        </authorList>
    </citation>
    <scope>NUCLEOTIDE SEQUENCE</scope>
</reference>
<accession>A0A0E9SD68</accession>
<evidence type="ECO:0000313" key="1">
    <source>
        <dbReference type="EMBL" id="JAH38453.1"/>
    </source>
</evidence>
<protein>
    <submittedName>
        <fullName evidence="1">Uncharacterized protein</fullName>
    </submittedName>
</protein>
<proteinExistence type="predicted"/>
<sequence length="43" mass="4717">MSTLVPLRSDMLNVIRSVFLGLTQSENPTASQCNTQLLQPIAE</sequence>
<dbReference type="EMBL" id="GBXM01070124">
    <property type="protein sequence ID" value="JAH38453.1"/>
    <property type="molecule type" value="Transcribed_RNA"/>
</dbReference>
<organism evidence="1">
    <name type="scientific">Anguilla anguilla</name>
    <name type="common">European freshwater eel</name>
    <name type="synonym">Muraena anguilla</name>
    <dbReference type="NCBI Taxonomy" id="7936"/>
    <lineage>
        <taxon>Eukaryota</taxon>
        <taxon>Metazoa</taxon>
        <taxon>Chordata</taxon>
        <taxon>Craniata</taxon>
        <taxon>Vertebrata</taxon>
        <taxon>Euteleostomi</taxon>
        <taxon>Actinopterygii</taxon>
        <taxon>Neopterygii</taxon>
        <taxon>Teleostei</taxon>
        <taxon>Anguilliformes</taxon>
        <taxon>Anguillidae</taxon>
        <taxon>Anguilla</taxon>
    </lineage>
</organism>